<reference evidence="5" key="1">
    <citation type="submission" date="2024-05" db="EMBL/GenBank/DDBJ databases">
        <authorList>
            <person name="Yang L."/>
            <person name="Pan L."/>
        </authorList>
    </citation>
    <scope>NUCLEOTIDE SEQUENCE</scope>
    <source>
        <strain evidence="5">FCG-7</strain>
    </source>
</reference>
<name>A0AAU7F9J9_9NEIS</name>
<organism evidence="5">
    <name type="scientific">Chitinibacter mangrovi</name>
    <dbReference type="NCBI Taxonomy" id="3153927"/>
    <lineage>
        <taxon>Bacteria</taxon>
        <taxon>Pseudomonadati</taxon>
        <taxon>Pseudomonadota</taxon>
        <taxon>Betaproteobacteria</taxon>
        <taxon>Neisseriales</taxon>
        <taxon>Chitinibacteraceae</taxon>
        <taxon>Chitinibacter</taxon>
    </lineage>
</organism>
<proteinExistence type="predicted"/>
<keyword evidence="1" id="KW-0805">Transcription regulation</keyword>
<dbReference type="InterPro" id="IPR018060">
    <property type="entry name" value="HTH_AraC"/>
</dbReference>
<dbReference type="Pfam" id="PF02311">
    <property type="entry name" value="AraC_binding"/>
    <property type="match status" value="1"/>
</dbReference>
<dbReference type="InterPro" id="IPR003313">
    <property type="entry name" value="AraC-bd"/>
</dbReference>
<dbReference type="Pfam" id="PF12833">
    <property type="entry name" value="HTH_18"/>
    <property type="match status" value="1"/>
</dbReference>
<dbReference type="SUPFAM" id="SSF46689">
    <property type="entry name" value="Homeodomain-like"/>
    <property type="match status" value="2"/>
</dbReference>
<keyword evidence="3" id="KW-0804">Transcription</keyword>
<dbReference type="SUPFAM" id="SSF51215">
    <property type="entry name" value="Regulatory protein AraC"/>
    <property type="match status" value="1"/>
</dbReference>
<gene>
    <name evidence="5" type="ORF">ABHF33_15285</name>
</gene>
<dbReference type="PROSITE" id="PS00041">
    <property type="entry name" value="HTH_ARAC_FAMILY_1"/>
    <property type="match status" value="1"/>
</dbReference>
<dbReference type="PROSITE" id="PS01124">
    <property type="entry name" value="HTH_ARAC_FAMILY_2"/>
    <property type="match status" value="1"/>
</dbReference>
<dbReference type="InterPro" id="IPR018062">
    <property type="entry name" value="HTH_AraC-typ_CS"/>
</dbReference>
<sequence length="292" mass="33210">MLIREWITNSHCQPWHYQQYVVPKIQFHLHYHPEFELTYTRNASGLRYISGKAEAFPRFDLVLVAPNQPHSWEAAPNPDGSPQTLQVLFFRESWLRQLAESGLPELRGVCNWLGNIRHAIQFSATLAEQLAPLFDRLHESRGLERISLILELLAILYKAPDAASINSGREISLPDQRVEQALAYLSQHFARPVYLSEVAKVALTSEANLKRLFNQQLGKSFSEILAELRVIHACNLLLSSSMKIENIASQSGFPSLSNFHRIFQAYTQLTPHAFRRLRAPSRSEVAAQASLT</sequence>
<evidence type="ECO:0000256" key="3">
    <source>
        <dbReference type="ARBA" id="ARBA00023163"/>
    </source>
</evidence>
<dbReference type="PANTHER" id="PTHR43280:SF2">
    <property type="entry name" value="HTH-TYPE TRANSCRIPTIONAL REGULATOR EXSA"/>
    <property type="match status" value="1"/>
</dbReference>
<dbReference type="KEGG" id="cmav:ABHF33_15285"/>
<dbReference type="InterPro" id="IPR009057">
    <property type="entry name" value="Homeodomain-like_sf"/>
</dbReference>
<dbReference type="PANTHER" id="PTHR43280">
    <property type="entry name" value="ARAC-FAMILY TRANSCRIPTIONAL REGULATOR"/>
    <property type="match status" value="1"/>
</dbReference>
<dbReference type="GO" id="GO:0003700">
    <property type="term" value="F:DNA-binding transcription factor activity"/>
    <property type="evidence" value="ECO:0007669"/>
    <property type="project" value="InterPro"/>
</dbReference>
<keyword evidence="2" id="KW-0238">DNA-binding</keyword>
<dbReference type="SMART" id="SM00342">
    <property type="entry name" value="HTH_ARAC"/>
    <property type="match status" value="1"/>
</dbReference>
<dbReference type="EMBL" id="CP157355">
    <property type="protein sequence ID" value="XBM00403.1"/>
    <property type="molecule type" value="Genomic_DNA"/>
</dbReference>
<evidence type="ECO:0000256" key="1">
    <source>
        <dbReference type="ARBA" id="ARBA00023015"/>
    </source>
</evidence>
<dbReference type="Gene3D" id="1.10.10.60">
    <property type="entry name" value="Homeodomain-like"/>
    <property type="match status" value="1"/>
</dbReference>
<evidence type="ECO:0000256" key="2">
    <source>
        <dbReference type="ARBA" id="ARBA00023125"/>
    </source>
</evidence>
<dbReference type="InterPro" id="IPR037923">
    <property type="entry name" value="HTH-like"/>
</dbReference>
<evidence type="ECO:0000313" key="5">
    <source>
        <dbReference type="EMBL" id="XBM00403.1"/>
    </source>
</evidence>
<protein>
    <submittedName>
        <fullName evidence="5">AraC family transcriptional regulator</fullName>
    </submittedName>
</protein>
<feature type="domain" description="HTH araC/xylS-type" evidence="4">
    <location>
        <begin position="179"/>
        <end position="277"/>
    </location>
</feature>
<evidence type="ECO:0000259" key="4">
    <source>
        <dbReference type="PROSITE" id="PS01124"/>
    </source>
</evidence>
<dbReference type="AlphaFoldDB" id="A0AAU7F9J9"/>
<dbReference type="RefSeq" id="WP_348944755.1">
    <property type="nucleotide sequence ID" value="NZ_CP157355.1"/>
</dbReference>
<dbReference type="GO" id="GO:0043565">
    <property type="term" value="F:sequence-specific DNA binding"/>
    <property type="evidence" value="ECO:0007669"/>
    <property type="project" value="InterPro"/>
</dbReference>
<accession>A0AAU7F9J9</accession>